<protein>
    <submittedName>
        <fullName evidence="1">Uncharacterized protein</fullName>
    </submittedName>
</protein>
<sequence length="95" mass="10618">MKKKIDSFRHFTKEIGKGMHVEWKETKEIPSLLLKREYKKAGAQVVDICKMAGLGIVWVLPGGAVITAFIVKFSHKARPSAFQSEKKPETMEGSG</sequence>
<name>A0A7M1S2M3_9BACT</name>
<dbReference type="KEGG" id="sinu:IMZ28_08400"/>
<organism evidence="1 2">
    <name type="scientific">Sulfurovum indicum</name>
    <dbReference type="NCBI Taxonomy" id="2779528"/>
    <lineage>
        <taxon>Bacteria</taxon>
        <taxon>Pseudomonadati</taxon>
        <taxon>Campylobacterota</taxon>
        <taxon>Epsilonproteobacteria</taxon>
        <taxon>Campylobacterales</taxon>
        <taxon>Sulfurovaceae</taxon>
        <taxon>Sulfurovum</taxon>
    </lineage>
</organism>
<evidence type="ECO:0000313" key="2">
    <source>
        <dbReference type="Proteomes" id="UP000595074"/>
    </source>
</evidence>
<dbReference type="Proteomes" id="UP000595074">
    <property type="component" value="Chromosome"/>
</dbReference>
<accession>A0A7M1S2M3</accession>
<dbReference type="RefSeq" id="WP_197548128.1">
    <property type="nucleotide sequence ID" value="NZ_CP063164.1"/>
</dbReference>
<dbReference type="EMBL" id="CP063164">
    <property type="protein sequence ID" value="QOR61454.1"/>
    <property type="molecule type" value="Genomic_DNA"/>
</dbReference>
<reference evidence="1 2" key="1">
    <citation type="submission" date="2020-10" db="EMBL/GenBank/DDBJ databases">
        <title>The genome of sulfurovum sp.</title>
        <authorList>
            <person name="Xie S."/>
            <person name="Shao Z."/>
            <person name="Jiang L."/>
        </authorList>
    </citation>
    <scope>NUCLEOTIDE SEQUENCE [LARGE SCALE GENOMIC DNA]</scope>
    <source>
        <strain evidence="1 2">ST-419</strain>
    </source>
</reference>
<proteinExistence type="predicted"/>
<evidence type="ECO:0000313" key="1">
    <source>
        <dbReference type="EMBL" id="QOR61454.1"/>
    </source>
</evidence>
<gene>
    <name evidence="1" type="ORF">IMZ28_08400</name>
</gene>
<dbReference type="AlphaFoldDB" id="A0A7M1S2M3"/>
<keyword evidence="2" id="KW-1185">Reference proteome</keyword>